<dbReference type="Proteomes" id="UP000189545">
    <property type="component" value="Chromosome"/>
</dbReference>
<dbReference type="STRING" id="225848.Sps_04795"/>
<dbReference type="EMBL" id="CP014782">
    <property type="protein sequence ID" value="AQS39877.1"/>
    <property type="molecule type" value="Genomic_DNA"/>
</dbReference>
<dbReference type="KEGG" id="spsw:Sps_04795"/>
<name>A0A1S6HWC5_9GAMM</name>
<gene>
    <name evidence="1" type="ORF">Sps_04795</name>
</gene>
<protein>
    <submittedName>
        <fullName evidence="1">Uncharacterized protein</fullName>
    </submittedName>
</protein>
<reference evidence="1 2" key="1">
    <citation type="submission" date="2016-03" db="EMBL/GenBank/DDBJ databases">
        <title>Complete genome sequence of Shewanella psychrophila WP2, a deep sea bacterium isolated from west Pacific sediment.</title>
        <authorList>
            <person name="Xu G."/>
            <person name="Jian H."/>
        </authorList>
    </citation>
    <scope>NUCLEOTIDE SEQUENCE [LARGE SCALE GENOMIC DNA]</scope>
    <source>
        <strain evidence="1 2">WP2</strain>
    </source>
</reference>
<organism evidence="1 2">
    <name type="scientific">Shewanella psychrophila</name>
    <dbReference type="NCBI Taxonomy" id="225848"/>
    <lineage>
        <taxon>Bacteria</taxon>
        <taxon>Pseudomonadati</taxon>
        <taxon>Pseudomonadota</taxon>
        <taxon>Gammaproteobacteria</taxon>
        <taxon>Alteromonadales</taxon>
        <taxon>Shewanellaceae</taxon>
        <taxon>Shewanella</taxon>
    </lineage>
</organism>
<evidence type="ECO:0000313" key="2">
    <source>
        <dbReference type="Proteomes" id="UP000189545"/>
    </source>
</evidence>
<proteinExistence type="predicted"/>
<accession>A0A1S6HWC5</accession>
<dbReference type="AlphaFoldDB" id="A0A1S6HWC5"/>
<evidence type="ECO:0000313" key="1">
    <source>
        <dbReference type="EMBL" id="AQS39877.1"/>
    </source>
</evidence>
<sequence length="59" mass="6706">MSTHHRLTYLVKAYKNKIKDSQISVMLSNMLDRLNTMLLAAGHETIKNHIIRANSLKAA</sequence>
<keyword evidence="2" id="KW-1185">Reference proteome</keyword>